<accession>A0A4T0X303</accession>
<dbReference type="Proteomes" id="UP000307173">
    <property type="component" value="Unassembled WGS sequence"/>
</dbReference>
<dbReference type="InterPro" id="IPR029063">
    <property type="entry name" value="SAM-dependent_MTases_sf"/>
</dbReference>
<comment type="caution">
    <text evidence="3">The sequence shown here is derived from an EMBL/GenBank/DDBJ whole genome shotgun (WGS) entry which is preliminary data.</text>
</comment>
<evidence type="ECO:0000256" key="2">
    <source>
        <dbReference type="ARBA" id="ARBA00022679"/>
    </source>
</evidence>
<dbReference type="Pfam" id="PF13489">
    <property type="entry name" value="Methyltransf_23"/>
    <property type="match status" value="1"/>
</dbReference>
<dbReference type="CDD" id="cd02440">
    <property type="entry name" value="AdoMet_MTases"/>
    <property type="match status" value="1"/>
</dbReference>
<evidence type="ECO:0008006" key="5">
    <source>
        <dbReference type="Google" id="ProtNLM"/>
    </source>
</evidence>
<dbReference type="SUPFAM" id="SSF53335">
    <property type="entry name" value="S-adenosyl-L-methionine-dependent methyltransferases"/>
    <property type="match status" value="1"/>
</dbReference>
<name>A0A4T0X303_9ASCO</name>
<dbReference type="STRING" id="52247.A0A4T0X303"/>
<reference evidence="3 4" key="1">
    <citation type="journal article" date="2019" name="Front. Genet.">
        <title>Whole-Genome Sequencing of the Opportunistic Yeast Pathogen Candida inconspicua Uncovers Its Hybrid Origin.</title>
        <authorList>
            <person name="Mixao V."/>
            <person name="Hansen A.P."/>
            <person name="Saus E."/>
            <person name="Boekhout T."/>
            <person name="Lass-Florl C."/>
            <person name="Gabaldon T."/>
        </authorList>
    </citation>
    <scope>NUCLEOTIDE SEQUENCE [LARGE SCALE GENOMIC DNA]</scope>
    <source>
        <strain evidence="3 4">CBS 180</strain>
    </source>
</reference>
<dbReference type="OrthoDB" id="16816at2759"/>
<keyword evidence="1" id="KW-0489">Methyltransferase</keyword>
<keyword evidence="4" id="KW-1185">Reference proteome</keyword>
<dbReference type="GO" id="GO:0032981">
    <property type="term" value="P:mitochondrial respiratory chain complex I assembly"/>
    <property type="evidence" value="ECO:0007669"/>
    <property type="project" value="TreeGrafter"/>
</dbReference>
<evidence type="ECO:0000256" key="1">
    <source>
        <dbReference type="ARBA" id="ARBA00022603"/>
    </source>
</evidence>
<evidence type="ECO:0000313" key="4">
    <source>
        <dbReference type="Proteomes" id="UP000307173"/>
    </source>
</evidence>
<organism evidence="3 4">
    <name type="scientific">Pichia inconspicua</name>
    <dbReference type="NCBI Taxonomy" id="52247"/>
    <lineage>
        <taxon>Eukaryota</taxon>
        <taxon>Fungi</taxon>
        <taxon>Dikarya</taxon>
        <taxon>Ascomycota</taxon>
        <taxon>Saccharomycotina</taxon>
        <taxon>Pichiomycetes</taxon>
        <taxon>Pichiales</taxon>
        <taxon>Pichiaceae</taxon>
        <taxon>Pichia</taxon>
    </lineage>
</organism>
<sequence>MLKFLLRRLHTRNYSTGTSDFKVFDRHVKWLQKERAANNPEFKHAQYLHDEINRRTIERLSYLKVDFTKVLDYGAHSGNFERLLCDDSRDDNTEWKTDRGLVKAKIGKILMVDSSESMLYSDMESKFNEDLVVERLVVDEESFDAPELLQKNQYDLIVSNLTLHWINDLPEVFKKLYNCLKPDGCFIGSMFGGDTLFELRTSLQLAEIERYGGLSPRISPFVESSDVGNLMQKAGFQMLTIDSEELIVDYPNTLALMHDLQLMGENNSVLMTPPPLTKDMLLAVEPIYREIHGDKITGHLPATYRFVYMIGWKPGKYMAKPAPRGSGNVSLKDILEGNAMDTTILEEDKSKDKD</sequence>
<dbReference type="Gene3D" id="3.40.50.150">
    <property type="entry name" value="Vaccinia Virus protein VP39"/>
    <property type="match status" value="1"/>
</dbReference>
<dbReference type="InterPro" id="IPR050602">
    <property type="entry name" value="Malonyl-ACP_OMT"/>
</dbReference>
<dbReference type="EMBL" id="SELW01000355">
    <property type="protein sequence ID" value="TID28934.1"/>
    <property type="molecule type" value="Genomic_DNA"/>
</dbReference>
<protein>
    <recommendedName>
        <fullName evidence="5">Methyltransferase type 11 domain-containing protein</fullName>
    </recommendedName>
</protein>
<dbReference type="GO" id="GO:0005739">
    <property type="term" value="C:mitochondrion"/>
    <property type="evidence" value="ECO:0007669"/>
    <property type="project" value="TreeGrafter"/>
</dbReference>
<dbReference type="GO" id="GO:0008168">
    <property type="term" value="F:methyltransferase activity"/>
    <property type="evidence" value="ECO:0007669"/>
    <property type="project" value="UniProtKB-KW"/>
</dbReference>
<keyword evidence="2" id="KW-0808">Transferase</keyword>
<dbReference type="AlphaFoldDB" id="A0A4T0X303"/>
<dbReference type="PANTHER" id="PTHR13090:SF1">
    <property type="entry name" value="ARGININE-HYDROXYLASE NDUFAF5, MITOCHONDRIAL"/>
    <property type="match status" value="1"/>
</dbReference>
<dbReference type="GO" id="GO:0032259">
    <property type="term" value="P:methylation"/>
    <property type="evidence" value="ECO:0007669"/>
    <property type="project" value="UniProtKB-KW"/>
</dbReference>
<dbReference type="PANTHER" id="PTHR13090">
    <property type="entry name" value="ARGININE-HYDROXYLASE NDUFAF5, MITOCHONDRIAL"/>
    <property type="match status" value="1"/>
</dbReference>
<evidence type="ECO:0000313" key="3">
    <source>
        <dbReference type="EMBL" id="TID28934.1"/>
    </source>
</evidence>
<gene>
    <name evidence="3" type="ORF">CANINC_002202</name>
</gene>
<proteinExistence type="predicted"/>